<dbReference type="SMART" id="SM00382">
    <property type="entry name" value="AAA"/>
    <property type="match status" value="1"/>
</dbReference>
<organism evidence="15 16">
    <name type="scientific">Williamsia serinedens</name>
    <dbReference type="NCBI Taxonomy" id="391736"/>
    <lineage>
        <taxon>Bacteria</taxon>
        <taxon>Bacillati</taxon>
        <taxon>Actinomycetota</taxon>
        <taxon>Actinomycetes</taxon>
        <taxon>Mycobacteriales</taxon>
        <taxon>Nocardiaceae</taxon>
        <taxon>Williamsia</taxon>
    </lineage>
</organism>
<feature type="binding site" evidence="9">
    <location>
        <begin position="348"/>
        <end position="355"/>
    </location>
    <ligand>
        <name>ATP</name>
        <dbReference type="ChEBI" id="CHEBI:30616"/>
    </ligand>
</feature>
<gene>
    <name evidence="9" type="primary">lon</name>
    <name evidence="15" type="ORF">LX12_001139</name>
</gene>
<dbReference type="InterPro" id="IPR027065">
    <property type="entry name" value="Lon_Prtase"/>
</dbReference>
<evidence type="ECO:0000256" key="11">
    <source>
        <dbReference type="PROSITE-ProRule" id="PRU01122"/>
    </source>
</evidence>
<comment type="similarity">
    <text evidence="9 10 11 12">Belongs to the peptidase S16 family.</text>
</comment>
<comment type="catalytic activity">
    <reaction evidence="9 10 11">
        <text>Hydrolysis of proteins in presence of ATP.</text>
        <dbReference type="EC" id="3.4.21.53"/>
    </reaction>
</comment>
<evidence type="ECO:0000256" key="12">
    <source>
        <dbReference type="RuleBase" id="RU000591"/>
    </source>
</evidence>
<dbReference type="Proteomes" id="UP001205740">
    <property type="component" value="Unassembled WGS sequence"/>
</dbReference>
<protein>
    <recommendedName>
        <fullName evidence="9 10">Lon protease</fullName>
        <ecNumber evidence="9 10">3.4.21.53</ecNumber>
    </recommendedName>
    <alternativeName>
        <fullName evidence="9">ATP-dependent protease La</fullName>
    </alternativeName>
</protein>
<sequence length="773" mass="82616">MSERLPVLFLTNPIVLPGMVVPLELDDAARAAVDAAQAAGGSKKLLVAPRLEDRYPSHGVVASIVQVGRLAGGEPAAVVKGESRAHIGSGTTGPGAALWVEVDLVEEGPVTDEVRELAAEYKKLVLAILQRREAWQVIDSVNRLTEPSALADTAGYASYLSDVQKRQLLETPDVADRLRALIGWTTDHLAEVEVNDKIADDVRDGMEKQQKEFLLRQQLAAIRKELGEGEPEGSDDYRARVEAADLPDAVRTAAMREVDKLERASDQSPETGWIRTWLDTVLDLPWSVTTTDSTDIVEARRILDADHHGLSDVKDRIVEYLAVRARRADRGLQVVGGRGSGAVLALAGPPGVGKTSLGESVAKALGRNFVRVALGGVRDEAEIRGHRRTYVGALPGRIVRAINEAGSMNPVVLLDEVDKVGSDFRGDPAAALLEVLDPAQNHTFRDHYLDLDLDLSDVVFLATANVVEQIPGPLLDRMELITIDGYTEDDKVAIARDHLLPRQRERAALTEDEVVITDEALREIAANHTREPGVRQFERFLATALRKAATRLADGSTEAVTVDVDNLTDFIGKPRFTPDSDERTAVPGVATGLAVTGMGGDVLYIEATATDGKPGLNLTGQLGDVMKESAQIALSYVRSHAAELGVDPAALEKGIHVHVPAGAIPKDGPSAGVTMVTALVSMATGRRVRADVGMTGEVTLNGRVLPIGGVKQKLLAAQRAGLSTVFVPHRNAPDLDDVPAEVLEALDVRPMTDVADIVAVALEEAPAQVTAAA</sequence>
<reference evidence="15 16" key="1">
    <citation type="submission" date="2022-06" db="EMBL/GenBank/DDBJ databases">
        <title>Genomic Encyclopedia of Archaeal and Bacterial Type Strains, Phase II (KMG-II): from individual species to whole genera.</title>
        <authorList>
            <person name="Goeker M."/>
        </authorList>
    </citation>
    <scope>NUCLEOTIDE SEQUENCE [LARGE SCALE GENOMIC DNA]</scope>
    <source>
        <strain evidence="15 16">DSM 45037</strain>
    </source>
</reference>
<comment type="induction">
    <text evidence="9">By heat shock.</text>
</comment>
<dbReference type="InterPro" id="IPR015947">
    <property type="entry name" value="PUA-like_sf"/>
</dbReference>
<dbReference type="Gene3D" id="2.30.130.40">
    <property type="entry name" value="LON domain-like"/>
    <property type="match status" value="1"/>
</dbReference>
<evidence type="ECO:0000256" key="5">
    <source>
        <dbReference type="ARBA" id="ARBA00022801"/>
    </source>
</evidence>
<evidence type="ECO:0000256" key="6">
    <source>
        <dbReference type="ARBA" id="ARBA00022825"/>
    </source>
</evidence>
<evidence type="ECO:0000256" key="7">
    <source>
        <dbReference type="ARBA" id="ARBA00022840"/>
    </source>
</evidence>
<feature type="active site" evidence="9 11">
    <location>
        <position position="670"/>
    </location>
</feature>
<dbReference type="InterPro" id="IPR008269">
    <property type="entry name" value="Lon_proteolytic"/>
</dbReference>
<dbReference type="PROSITE" id="PS51787">
    <property type="entry name" value="LON_N"/>
    <property type="match status" value="1"/>
</dbReference>
<evidence type="ECO:0000256" key="2">
    <source>
        <dbReference type="ARBA" id="ARBA00022490"/>
    </source>
</evidence>
<dbReference type="NCBIfam" id="TIGR00763">
    <property type="entry name" value="lon"/>
    <property type="match status" value="1"/>
</dbReference>
<feature type="active site" evidence="9 11">
    <location>
        <position position="713"/>
    </location>
</feature>
<dbReference type="Gene3D" id="3.40.50.300">
    <property type="entry name" value="P-loop containing nucleotide triphosphate hydrolases"/>
    <property type="match status" value="1"/>
</dbReference>
<dbReference type="PRINTS" id="PR00830">
    <property type="entry name" value="ENDOLAPTASE"/>
</dbReference>
<keyword evidence="2 9" id="KW-0963">Cytoplasm</keyword>
<comment type="function">
    <text evidence="9">ATP-dependent serine protease that mediates the selective degradation of mutant and abnormal proteins as well as certain short-lived regulatory proteins. Required for cellular homeostasis and for survival from DNA damage and developmental changes induced by stress. Degrades polypeptides processively to yield small peptide fragments that are 5 to 10 amino acids long. Binds to DNA in a double-stranded, site-specific manner.</text>
</comment>
<accession>A0ABT1GYA6</accession>
<evidence type="ECO:0000256" key="9">
    <source>
        <dbReference type="HAMAP-Rule" id="MF_01973"/>
    </source>
</evidence>
<proteinExistence type="evidence at transcript level"/>
<evidence type="ECO:0000256" key="8">
    <source>
        <dbReference type="ARBA" id="ARBA00023016"/>
    </source>
</evidence>
<keyword evidence="8 9" id="KW-0346">Stress response</keyword>
<dbReference type="EMBL" id="JAMTCG010000002">
    <property type="protein sequence ID" value="MCP2159960.1"/>
    <property type="molecule type" value="Genomic_DNA"/>
</dbReference>
<dbReference type="Gene3D" id="1.10.8.60">
    <property type="match status" value="1"/>
</dbReference>
<dbReference type="InterPro" id="IPR003593">
    <property type="entry name" value="AAA+_ATPase"/>
</dbReference>
<dbReference type="InterPro" id="IPR027543">
    <property type="entry name" value="Lon_bac"/>
</dbReference>
<keyword evidence="5 9" id="KW-0378">Hydrolase</keyword>
<evidence type="ECO:0000256" key="4">
    <source>
        <dbReference type="ARBA" id="ARBA00022741"/>
    </source>
</evidence>
<dbReference type="SMART" id="SM00464">
    <property type="entry name" value="LON"/>
    <property type="match status" value="1"/>
</dbReference>
<dbReference type="InterPro" id="IPR054594">
    <property type="entry name" value="Lon_lid"/>
</dbReference>
<evidence type="ECO:0000256" key="1">
    <source>
        <dbReference type="ARBA" id="ARBA00004496"/>
    </source>
</evidence>
<dbReference type="SUPFAM" id="SSF52540">
    <property type="entry name" value="P-loop containing nucleoside triphosphate hydrolases"/>
    <property type="match status" value="1"/>
</dbReference>
<dbReference type="Pfam" id="PF22667">
    <property type="entry name" value="Lon_lid"/>
    <property type="match status" value="1"/>
</dbReference>
<dbReference type="SUPFAM" id="SSF54211">
    <property type="entry name" value="Ribosomal protein S5 domain 2-like"/>
    <property type="match status" value="1"/>
</dbReference>
<dbReference type="InterPro" id="IPR027417">
    <property type="entry name" value="P-loop_NTPase"/>
</dbReference>
<comment type="subcellular location">
    <subcellularLocation>
        <location evidence="1 9 10">Cytoplasm</location>
    </subcellularLocation>
</comment>
<keyword evidence="7 9" id="KW-0067">ATP-binding</keyword>
<dbReference type="InterPro" id="IPR003959">
    <property type="entry name" value="ATPase_AAA_core"/>
</dbReference>
<feature type="domain" description="Lon N-terminal" evidence="14">
    <location>
        <begin position="5"/>
        <end position="189"/>
    </location>
</feature>
<evidence type="ECO:0000259" key="13">
    <source>
        <dbReference type="PROSITE" id="PS51786"/>
    </source>
</evidence>
<evidence type="ECO:0000256" key="3">
    <source>
        <dbReference type="ARBA" id="ARBA00022670"/>
    </source>
</evidence>
<feature type="domain" description="Lon proteolytic" evidence="13">
    <location>
        <begin position="584"/>
        <end position="764"/>
    </location>
</feature>
<dbReference type="PROSITE" id="PS01046">
    <property type="entry name" value="LON_SER"/>
    <property type="match status" value="1"/>
</dbReference>
<evidence type="ECO:0000259" key="14">
    <source>
        <dbReference type="PROSITE" id="PS51787"/>
    </source>
</evidence>
<dbReference type="Pfam" id="PF05362">
    <property type="entry name" value="Lon_C"/>
    <property type="match status" value="1"/>
</dbReference>
<dbReference type="GO" id="GO:0008233">
    <property type="term" value="F:peptidase activity"/>
    <property type="evidence" value="ECO:0007669"/>
    <property type="project" value="UniProtKB-KW"/>
</dbReference>
<dbReference type="HAMAP" id="MF_01973">
    <property type="entry name" value="lon_bact"/>
    <property type="match status" value="1"/>
</dbReference>
<dbReference type="InterPro" id="IPR008268">
    <property type="entry name" value="Peptidase_S16_AS"/>
</dbReference>
<dbReference type="InterPro" id="IPR020568">
    <property type="entry name" value="Ribosomal_Su5_D2-typ_SF"/>
</dbReference>
<dbReference type="Gene3D" id="3.30.230.10">
    <property type="match status" value="1"/>
</dbReference>
<dbReference type="Pfam" id="PF00004">
    <property type="entry name" value="AAA"/>
    <property type="match status" value="1"/>
</dbReference>
<dbReference type="InterPro" id="IPR046336">
    <property type="entry name" value="Lon_prtase_N_sf"/>
</dbReference>
<dbReference type="InterPro" id="IPR004815">
    <property type="entry name" value="Lon_bac/euk-typ"/>
</dbReference>
<dbReference type="Gene3D" id="1.20.5.5270">
    <property type="match status" value="1"/>
</dbReference>
<dbReference type="PIRSF" id="PIRSF001174">
    <property type="entry name" value="Lon_proteas"/>
    <property type="match status" value="1"/>
</dbReference>
<evidence type="ECO:0000313" key="15">
    <source>
        <dbReference type="EMBL" id="MCP2159960.1"/>
    </source>
</evidence>
<dbReference type="EC" id="3.4.21.53" evidence="9 10"/>
<dbReference type="GO" id="GO:0006508">
    <property type="term" value="P:proteolysis"/>
    <property type="evidence" value="ECO:0007669"/>
    <property type="project" value="UniProtKB-KW"/>
</dbReference>
<dbReference type="InterPro" id="IPR014721">
    <property type="entry name" value="Ribsml_uS5_D2-typ_fold_subgr"/>
</dbReference>
<dbReference type="Pfam" id="PF02190">
    <property type="entry name" value="LON_substr_bdg"/>
    <property type="match status" value="1"/>
</dbReference>
<keyword evidence="6 9" id="KW-0720">Serine protease</keyword>
<keyword evidence="4 9" id="KW-0547">Nucleotide-binding</keyword>
<comment type="subunit">
    <text evidence="9 10">Homohexamer. Organized in a ring with a central cavity.</text>
</comment>
<dbReference type="Gene3D" id="1.20.58.1480">
    <property type="match status" value="1"/>
</dbReference>
<dbReference type="InterPro" id="IPR003111">
    <property type="entry name" value="Lon_prtase_N"/>
</dbReference>
<evidence type="ECO:0000256" key="10">
    <source>
        <dbReference type="PIRNR" id="PIRNR001174"/>
    </source>
</evidence>
<name>A0ABT1GYA6_9NOCA</name>
<evidence type="ECO:0000313" key="16">
    <source>
        <dbReference type="Proteomes" id="UP001205740"/>
    </source>
</evidence>
<dbReference type="PANTHER" id="PTHR10046">
    <property type="entry name" value="ATP DEPENDENT LON PROTEASE FAMILY MEMBER"/>
    <property type="match status" value="1"/>
</dbReference>
<dbReference type="PROSITE" id="PS51786">
    <property type="entry name" value="LON_PROTEOLYTIC"/>
    <property type="match status" value="1"/>
</dbReference>
<dbReference type="SUPFAM" id="SSF88697">
    <property type="entry name" value="PUA domain-like"/>
    <property type="match status" value="1"/>
</dbReference>
<dbReference type="CDD" id="cd19500">
    <property type="entry name" value="RecA-like_Lon"/>
    <property type="match status" value="1"/>
</dbReference>
<keyword evidence="16" id="KW-1185">Reference proteome</keyword>
<comment type="caution">
    <text evidence="15">The sequence shown here is derived from an EMBL/GenBank/DDBJ whole genome shotgun (WGS) entry which is preliminary data.</text>
</comment>
<dbReference type="RefSeq" id="WP_253653548.1">
    <property type="nucleotide sequence ID" value="NZ_BAAAOE010000001.1"/>
</dbReference>
<keyword evidence="3 9" id="KW-0645">Protease</keyword>